<dbReference type="PATRIC" id="fig|1706436.3.peg.874"/>
<name>A0A150IY83_9EURY</name>
<comment type="catalytic activity">
    <reaction evidence="6">
        <text>(2R,3S)-3-isopropylmalate = (2S)-2-isopropylmalate</text>
        <dbReference type="Rhea" id="RHEA:32287"/>
        <dbReference type="ChEBI" id="CHEBI:1178"/>
        <dbReference type="ChEBI" id="CHEBI:35121"/>
        <dbReference type="EC" id="4.2.1.33"/>
    </reaction>
</comment>
<dbReference type="NCBIfam" id="TIGR01343">
    <property type="entry name" value="hacA_fam"/>
    <property type="match status" value="1"/>
</dbReference>
<dbReference type="PRINTS" id="PR00415">
    <property type="entry name" value="ACONITASE"/>
</dbReference>
<dbReference type="InterPro" id="IPR036008">
    <property type="entry name" value="Aconitase_4Fe-4S_dom"/>
</dbReference>
<accession>A0A150IQQ2</accession>
<keyword evidence="1 6" id="KW-0004">4Fe-4S</keyword>
<dbReference type="InterPro" id="IPR015931">
    <property type="entry name" value="Acnase/IPM_dHydase_lsu_aba_1/3"/>
</dbReference>
<dbReference type="PATRIC" id="fig|1706437.3.peg.1228"/>
<dbReference type="EC" id="4.2.1.33" evidence="6"/>
<evidence type="ECO:0000256" key="5">
    <source>
        <dbReference type="ARBA" id="ARBA00023239"/>
    </source>
</evidence>
<evidence type="ECO:0000313" key="10">
    <source>
        <dbReference type="EMBL" id="KYC49872.1"/>
    </source>
</evidence>
<evidence type="ECO:0000256" key="1">
    <source>
        <dbReference type="ARBA" id="ARBA00022485"/>
    </source>
</evidence>
<comment type="subunit">
    <text evidence="6">Heterodimer of LeuC and LeuD.</text>
</comment>
<dbReference type="InterPro" id="IPR050067">
    <property type="entry name" value="IPM_dehydratase_rel_enz"/>
</dbReference>
<keyword evidence="3 6" id="KW-0408">Iron</keyword>
<accession>A0A150IKH3</accession>
<comment type="similarity">
    <text evidence="6">Belongs to the aconitase/IPM isomerase family. LeuC type 2 subfamily.</text>
</comment>
<dbReference type="InterPro" id="IPR006251">
    <property type="entry name" value="Homoacnase/IPMdehydase_lsu"/>
</dbReference>
<dbReference type="Proteomes" id="UP000092401">
    <property type="component" value="Unassembled WGS sequence"/>
</dbReference>
<dbReference type="Pfam" id="PF00330">
    <property type="entry name" value="Aconitase"/>
    <property type="match status" value="1"/>
</dbReference>
<proteinExistence type="inferred from homology"/>
<keyword evidence="2 6" id="KW-0479">Metal-binding</keyword>
<evidence type="ECO:0000313" key="12">
    <source>
        <dbReference type="Proteomes" id="UP000092401"/>
    </source>
</evidence>
<feature type="binding site" evidence="6">
    <location>
        <position position="352"/>
    </location>
    <ligand>
        <name>[4Fe-4S] cluster</name>
        <dbReference type="ChEBI" id="CHEBI:49883"/>
    </ligand>
</feature>
<evidence type="ECO:0000313" key="9">
    <source>
        <dbReference type="EMBL" id="KYC47379.1"/>
    </source>
</evidence>
<dbReference type="Gene3D" id="3.30.499.10">
    <property type="entry name" value="Aconitase, domain 3"/>
    <property type="match status" value="2"/>
</dbReference>
<dbReference type="EMBL" id="LNJC01000024">
    <property type="protein sequence ID" value="KYC49872.1"/>
    <property type="molecule type" value="Genomic_DNA"/>
</dbReference>
<keyword evidence="6" id="KW-0100">Branched-chain amino acid biosynthesis</keyword>
<dbReference type="NCBIfam" id="TIGR02086">
    <property type="entry name" value="IPMI_arch"/>
    <property type="match status" value="1"/>
</dbReference>
<dbReference type="GO" id="GO:0046872">
    <property type="term" value="F:metal ion binding"/>
    <property type="evidence" value="ECO:0007669"/>
    <property type="project" value="UniProtKB-KW"/>
</dbReference>
<evidence type="ECO:0000256" key="6">
    <source>
        <dbReference type="HAMAP-Rule" id="MF_01027"/>
    </source>
</evidence>
<dbReference type="GO" id="GO:0051539">
    <property type="term" value="F:4 iron, 4 sulfur cluster binding"/>
    <property type="evidence" value="ECO:0007669"/>
    <property type="project" value="UniProtKB-KW"/>
</dbReference>
<dbReference type="HAMAP" id="MF_01027">
    <property type="entry name" value="LeuC_type2"/>
    <property type="match status" value="1"/>
</dbReference>
<evidence type="ECO:0000256" key="3">
    <source>
        <dbReference type="ARBA" id="ARBA00023004"/>
    </source>
</evidence>
<evidence type="ECO:0000313" key="11">
    <source>
        <dbReference type="Proteomes" id="UP000091929"/>
    </source>
</evidence>
<dbReference type="PANTHER" id="PTHR43822">
    <property type="entry name" value="HOMOACONITASE, MITOCHONDRIAL-RELATED"/>
    <property type="match status" value="1"/>
</dbReference>
<feature type="domain" description="Aconitase/3-isopropylmalate dehydratase large subunit alpha/beta/alpha" evidence="7">
    <location>
        <begin position="7"/>
        <end position="403"/>
    </location>
</feature>
<comment type="caution">
    <text evidence="10">The sequence shown here is derived from an EMBL/GenBank/DDBJ whole genome shotgun (WGS) entry which is preliminary data.</text>
</comment>
<protein>
    <recommendedName>
        <fullName evidence="6">3-isopropylmalate dehydratase large subunit</fullName>
        <ecNumber evidence="6">4.2.1.33</ecNumber>
    </recommendedName>
    <alternativeName>
        <fullName evidence="6">Alpha-IPM isomerase</fullName>
        <shortName evidence="6">IPMI</shortName>
    </alternativeName>
    <alternativeName>
        <fullName evidence="6">Isopropylmalate isomerase</fullName>
    </alternativeName>
</protein>
<dbReference type="GO" id="GO:0009098">
    <property type="term" value="P:L-leucine biosynthetic process"/>
    <property type="evidence" value="ECO:0007669"/>
    <property type="project" value="UniProtKB-UniRule"/>
</dbReference>
<comment type="pathway">
    <text evidence="6">Amino-acid biosynthesis; L-leucine biosynthesis; L-leucine from 3-methyl-2-oxobutanoate: step 2/4.</text>
</comment>
<keyword evidence="6" id="KW-0432">Leucine biosynthesis</keyword>
<dbReference type="PANTHER" id="PTHR43822:SF2">
    <property type="entry name" value="HOMOACONITASE, MITOCHONDRIAL"/>
    <property type="match status" value="1"/>
</dbReference>
<organism evidence="10 13">
    <name type="scientific">Candidatus Methanofastidiosum methylothiophilum</name>
    <dbReference type="NCBI Taxonomy" id="1705564"/>
    <lineage>
        <taxon>Archaea</taxon>
        <taxon>Methanobacteriati</taxon>
        <taxon>Methanobacteriota</taxon>
        <taxon>Stenosarchaea group</taxon>
        <taxon>Candidatus Methanofastidiosia</taxon>
        <taxon>Candidatus Methanofastidiosales</taxon>
        <taxon>Candidatus Methanofastidiosaceae</taxon>
        <taxon>Candidatus Methanofastidiosum</taxon>
    </lineage>
</organism>
<evidence type="ECO:0000256" key="4">
    <source>
        <dbReference type="ARBA" id="ARBA00023014"/>
    </source>
</evidence>
<feature type="binding site" evidence="6">
    <location>
        <position position="355"/>
    </location>
    <ligand>
        <name>[4Fe-4S] cluster</name>
        <dbReference type="ChEBI" id="CHEBI:49883"/>
    </ligand>
</feature>
<dbReference type="InterPro" id="IPR001030">
    <property type="entry name" value="Acoase/IPM_deHydtase_lsu_aba"/>
</dbReference>
<evidence type="ECO:0000259" key="7">
    <source>
        <dbReference type="Pfam" id="PF00330"/>
    </source>
</evidence>
<dbReference type="SUPFAM" id="SSF53732">
    <property type="entry name" value="Aconitase iron-sulfur domain"/>
    <property type="match status" value="1"/>
</dbReference>
<dbReference type="PATRIC" id="fig|1706438.3.peg.1208"/>
<evidence type="ECO:0000313" key="8">
    <source>
        <dbReference type="EMBL" id="KYC45418.1"/>
    </source>
</evidence>
<feature type="binding site" evidence="6">
    <location>
        <position position="292"/>
    </location>
    <ligand>
        <name>[4Fe-4S] cluster</name>
        <dbReference type="ChEBI" id="CHEBI:49883"/>
    </ligand>
</feature>
<dbReference type="InterPro" id="IPR011826">
    <property type="entry name" value="HAcnase/IPMdehydase_lsu_prok"/>
</dbReference>
<dbReference type="GO" id="GO:0003861">
    <property type="term" value="F:3-isopropylmalate dehydratase activity"/>
    <property type="evidence" value="ECO:0007669"/>
    <property type="project" value="UniProtKB-UniRule"/>
</dbReference>
<evidence type="ECO:0000256" key="2">
    <source>
        <dbReference type="ARBA" id="ARBA00022723"/>
    </source>
</evidence>
<dbReference type="EMBL" id="LNGE01000019">
    <property type="protein sequence ID" value="KYC45418.1"/>
    <property type="molecule type" value="Genomic_DNA"/>
</dbReference>
<dbReference type="UniPathway" id="UPA00048">
    <property type="reaction ID" value="UER00071"/>
</dbReference>
<keyword evidence="5 6" id="KW-0456">Lyase</keyword>
<dbReference type="CDD" id="cd01583">
    <property type="entry name" value="IPMI"/>
    <property type="match status" value="1"/>
</dbReference>
<comment type="cofactor">
    <cofactor evidence="6">
        <name>[4Fe-4S] cluster</name>
        <dbReference type="ChEBI" id="CHEBI:49883"/>
    </cofactor>
    <text evidence="6">Binds 1 [4Fe-4S] cluster per subunit.</text>
</comment>
<keyword evidence="6" id="KW-0028">Amino-acid biosynthesis</keyword>
<dbReference type="InterPro" id="IPR033941">
    <property type="entry name" value="IPMI_cat"/>
</dbReference>
<dbReference type="InterPro" id="IPR018136">
    <property type="entry name" value="Aconitase_4Fe-4S_BS"/>
</dbReference>
<dbReference type="Proteomes" id="UP000091929">
    <property type="component" value="Unassembled WGS sequence"/>
</dbReference>
<dbReference type="AlphaFoldDB" id="A0A150IY83"/>
<dbReference type="PROSITE" id="PS01244">
    <property type="entry name" value="ACONITASE_2"/>
    <property type="match status" value="1"/>
</dbReference>
<evidence type="ECO:0000313" key="13">
    <source>
        <dbReference type="Proteomes" id="UP000092403"/>
    </source>
</evidence>
<reference evidence="11 12" key="1">
    <citation type="journal article" date="2016" name="ISME J.">
        <title>Chasing the elusive Euryarchaeota class WSA2: genomes reveal a uniquely fastidious methyl-reducing methanogen.</title>
        <authorList>
            <person name="Nobu M.K."/>
            <person name="Narihiro T."/>
            <person name="Kuroda K."/>
            <person name="Mei R."/>
            <person name="Liu W.T."/>
        </authorList>
    </citation>
    <scope>NUCLEOTIDE SEQUENCE [LARGE SCALE GENOMIC DNA]</scope>
    <source>
        <strain evidence="8">B03fssc0709_Meth_Bin005</strain>
        <strain evidence="9">B15fssc0709_Meth_Bin003</strain>
        <strain evidence="10">BMIXfssc0709_Meth_Bin006</strain>
    </source>
</reference>
<sequence>MGTVAEEIFSRKLSRNVSAGEIVLVDIDVTMSHDNTTPLAIKALRNTGKPLYDKNRIVVIFDHVQPPASVESATLQKEVLEFIKKEGIKNFFREGICHQVLVEKGFVLPGRVIIGGDSHTCTYGALGAFGTGVGSTDIGVSYATGKNWFRVPETFYFDVKGSFDKGVYPKDLILKIIGEVGARGATYKACEFGGETIENMAIGDRLTLTNMAIEMGGKTGLIKTDKITENFLKSRGYPYTEIVPKDPNYEKIFEFDVDDLTPQLAVSPKVDNVYPVEKYEGTEVDEVFIGTCTNGRIEDLEIAARMFKGKKLSPLLKTIIVPASNEVYFEAMNRGYIKIFMDAGAMVCNPGCGPCIGRHQGVLAPGDRALTTMNRNFIGRMGSDKGEIIIASPATAAATALTGKITDPREVV</sequence>
<dbReference type="NCBIfam" id="NF001614">
    <property type="entry name" value="PRK00402.1"/>
    <property type="match status" value="1"/>
</dbReference>
<dbReference type="EMBL" id="LNGF01000025">
    <property type="protein sequence ID" value="KYC47379.1"/>
    <property type="molecule type" value="Genomic_DNA"/>
</dbReference>
<dbReference type="Proteomes" id="UP000092403">
    <property type="component" value="Unassembled WGS sequence"/>
</dbReference>
<dbReference type="PROSITE" id="PS00450">
    <property type="entry name" value="ACONITASE_1"/>
    <property type="match status" value="1"/>
</dbReference>
<keyword evidence="4 6" id="KW-0411">Iron-sulfur</keyword>
<accession>A0A150IY83</accession>
<comment type="function">
    <text evidence="6">Catalyzes the isomerization between 2-isopropylmalate and 3-isopropylmalate, via the formation of 2-isopropylmaleate.</text>
</comment>
<gene>
    <name evidence="10" type="primary">hacA_3</name>
    <name evidence="8" type="synonym">hacA_2</name>
    <name evidence="6" type="synonym">leuC</name>
    <name evidence="8" type="ORF">APG10_00863</name>
    <name evidence="9" type="ORF">APG11_01218</name>
    <name evidence="10" type="ORF">APG12_01198</name>
</gene>